<accession>A0A1R1PW69</accession>
<dbReference type="Proteomes" id="UP000188320">
    <property type="component" value="Unassembled WGS sequence"/>
</dbReference>
<feature type="domain" description="Thioesterase" evidence="1">
    <location>
        <begin position="137"/>
        <end position="211"/>
    </location>
</feature>
<dbReference type="InterPro" id="IPR029069">
    <property type="entry name" value="HotDog_dom_sf"/>
</dbReference>
<dbReference type="PANTHER" id="PTHR47260:SF1">
    <property type="entry name" value="UPF0644 PROTEIN PB2B4.06"/>
    <property type="match status" value="1"/>
</dbReference>
<dbReference type="AlphaFoldDB" id="A0A1R1PW69"/>
<comment type="caution">
    <text evidence="2">The sequence shown here is derived from an EMBL/GenBank/DDBJ whole genome shotgun (WGS) entry which is preliminary data.</text>
</comment>
<dbReference type="InterPro" id="IPR006683">
    <property type="entry name" value="Thioestr_dom"/>
</dbReference>
<evidence type="ECO:0000313" key="3">
    <source>
        <dbReference type="Proteomes" id="UP000188320"/>
    </source>
</evidence>
<gene>
    <name evidence="2" type="ORF">AX774_g1235</name>
</gene>
<sequence length="239" mass="26998">MAKRFGISSTFFLLGAGMSYILSQRKLSATRTDSAKFGQELLAEENKNEEPKKTLESMRNEVSNVSIVKELREKSEIWREVLLSHGLDENRVRQSFLHDTFNQPDHLLLPPTMFVKDDKTECIYIFYIGKKLCGHPGITHGGVQAMLYDEAMARPALLNLPRNTGMTAYLNITYKAPALVNQILILKAKLTELNGRKAFVSAQIENAEGLVLSTAESLFISPKNLELVEDNTNRFKEFN</sequence>
<dbReference type="Gene3D" id="3.10.129.10">
    <property type="entry name" value="Hotdog Thioesterase"/>
    <property type="match status" value="1"/>
</dbReference>
<evidence type="ECO:0000313" key="2">
    <source>
        <dbReference type="EMBL" id="OMH85211.1"/>
    </source>
</evidence>
<protein>
    <recommendedName>
        <fullName evidence="1">Thioesterase domain-containing protein</fullName>
    </recommendedName>
</protein>
<proteinExistence type="predicted"/>
<dbReference type="PANTHER" id="PTHR47260">
    <property type="entry name" value="UPF0644 PROTEIN PB2B4.06"/>
    <property type="match status" value="1"/>
</dbReference>
<reference evidence="3" key="1">
    <citation type="submission" date="2017-01" db="EMBL/GenBank/DDBJ databases">
        <authorList>
            <person name="Wang Y."/>
            <person name="White M."/>
            <person name="Kvist S."/>
            <person name="Moncalvo J.-M."/>
        </authorList>
    </citation>
    <scope>NUCLEOTIDE SEQUENCE [LARGE SCALE GENOMIC DNA]</scope>
    <source>
        <strain evidence="3">COL-18-3</strain>
    </source>
</reference>
<dbReference type="InterPro" id="IPR052061">
    <property type="entry name" value="PTE-AB_protein"/>
</dbReference>
<organism evidence="2 3">
    <name type="scientific">Zancudomyces culisetae</name>
    <name type="common">Gut fungus</name>
    <name type="synonym">Smittium culisetae</name>
    <dbReference type="NCBI Taxonomy" id="1213189"/>
    <lineage>
        <taxon>Eukaryota</taxon>
        <taxon>Fungi</taxon>
        <taxon>Fungi incertae sedis</taxon>
        <taxon>Zoopagomycota</taxon>
        <taxon>Kickxellomycotina</taxon>
        <taxon>Harpellomycetes</taxon>
        <taxon>Harpellales</taxon>
        <taxon>Legeriomycetaceae</taxon>
        <taxon>Zancudomyces</taxon>
    </lineage>
</organism>
<dbReference type="EMBL" id="LSSK01000103">
    <property type="protein sequence ID" value="OMH85211.1"/>
    <property type="molecule type" value="Genomic_DNA"/>
</dbReference>
<dbReference type="SUPFAM" id="SSF54637">
    <property type="entry name" value="Thioesterase/thiol ester dehydrase-isomerase"/>
    <property type="match status" value="1"/>
</dbReference>
<dbReference type="CDD" id="cd03443">
    <property type="entry name" value="PaaI_thioesterase"/>
    <property type="match status" value="1"/>
</dbReference>
<keyword evidence="3" id="KW-1185">Reference proteome</keyword>
<dbReference type="Pfam" id="PF03061">
    <property type="entry name" value="4HBT"/>
    <property type="match status" value="1"/>
</dbReference>
<name>A0A1R1PW69_ZANCU</name>
<dbReference type="OrthoDB" id="506431at2759"/>
<evidence type="ECO:0000259" key="1">
    <source>
        <dbReference type="Pfam" id="PF03061"/>
    </source>
</evidence>